<keyword evidence="5" id="KW-0547">Nucleotide-binding</keyword>
<dbReference type="PROSITE" id="PS00074">
    <property type="entry name" value="GLFV_DEHYDROGENASE"/>
    <property type="match status" value="1"/>
</dbReference>
<dbReference type="SUPFAM" id="SSF53223">
    <property type="entry name" value="Aminoacid dehydrogenase-like, N-terminal domain"/>
    <property type="match status" value="1"/>
</dbReference>
<dbReference type="InterPro" id="IPR006095">
    <property type="entry name" value="Glu/Leu/Phe/Val/Trp_DH"/>
</dbReference>
<dbReference type="InterPro" id="IPR033524">
    <property type="entry name" value="Glu/Leu/Phe/Val_DH_AS"/>
</dbReference>
<evidence type="ECO:0000256" key="6">
    <source>
        <dbReference type="RuleBase" id="RU004417"/>
    </source>
</evidence>
<dbReference type="SUPFAM" id="SSF51735">
    <property type="entry name" value="NAD(P)-binding Rossmann-fold domains"/>
    <property type="match status" value="1"/>
</dbReference>
<dbReference type="InterPro" id="IPR006096">
    <property type="entry name" value="Glu/Leu/Phe/Val/Trp_DH_C"/>
</dbReference>
<dbReference type="GO" id="GO:0000166">
    <property type="term" value="F:nucleotide binding"/>
    <property type="evidence" value="ECO:0007669"/>
    <property type="project" value="UniProtKB-KW"/>
</dbReference>
<dbReference type="AlphaFoldDB" id="A0A6L5YZI8"/>
<dbReference type="InterPro" id="IPR006097">
    <property type="entry name" value="Glu/Leu/Phe/Val/Trp_DH_dimer"/>
</dbReference>
<accession>A0A6L5YZI8</accession>
<keyword evidence="2 6" id="KW-0560">Oxidoreductase</keyword>
<reference evidence="8 9" key="1">
    <citation type="submission" date="2019-10" db="EMBL/GenBank/DDBJ databases">
        <title>Cognatihalovulum marinum gen. nov. sp. nov., a new member of the family Rhodobacteraceae isolated from deep seawater of the Northwest Indian Ocean.</title>
        <authorList>
            <person name="Ruan C."/>
            <person name="Wang J."/>
            <person name="Zheng X."/>
            <person name="Song L."/>
            <person name="Zhu Y."/>
            <person name="Huang Y."/>
            <person name="Lu Z."/>
            <person name="Du W."/>
            <person name="Huang L."/>
            <person name="Dai X."/>
        </authorList>
    </citation>
    <scope>NUCLEOTIDE SEQUENCE [LARGE SCALE GENOMIC DNA]</scope>
    <source>
        <strain evidence="8 9">2CG4</strain>
    </source>
</reference>
<evidence type="ECO:0000259" key="7">
    <source>
        <dbReference type="SMART" id="SM00839"/>
    </source>
</evidence>
<feature type="binding site" evidence="5">
    <location>
        <begin position="202"/>
        <end position="207"/>
    </location>
    <ligand>
        <name>NAD(+)</name>
        <dbReference type="ChEBI" id="CHEBI:57540"/>
    </ligand>
</feature>
<dbReference type="PANTHER" id="PTHR42722">
    <property type="entry name" value="LEUCINE DEHYDROGENASE"/>
    <property type="match status" value="1"/>
</dbReference>
<dbReference type="Gene3D" id="3.40.50.720">
    <property type="entry name" value="NAD(P)-binding Rossmann-like Domain"/>
    <property type="match status" value="1"/>
</dbReference>
<dbReference type="Pfam" id="PF02812">
    <property type="entry name" value="ELFV_dehydrog_N"/>
    <property type="match status" value="1"/>
</dbReference>
<dbReference type="CDD" id="cd01075">
    <property type="entry name" value="NAD_bind_Leu_Phe_Val_DH"/>
    <property type="match status" value="1"/>
</dbReference>
<feature type="domain" description="Glutamate/phenylalanine/leucine/valine/L-tryptophan dehydrogenase C-terminal" evidence="7">
    <location>
        <begin position="166"/>
        <end position="378"/>
    </location>
</feature>
<dbReference type="EMBL" id="WIND01000003">
    <property type="protein sequence ID" value="MSU89275.1"/>
    <property type="molecule type" value="Genomic_DNA"/>
</dbReference>
<dbReference type="InterPro" id="IPR046346">
    <property type="entry name" value="Aminoacid_DH-like_N_sf"/>
</dbReference>
<evidence type="ECO:0000313" key="8">
    <source>
        <dbReference type="EMBL" id="MSU89275.1"/>
    </source>
</evidence>
<dbReference type="Pfam" id="PF00208">
    <property type="entry name" value="ELFV_dehydrog"/>
    <property type="match status" value="1"/>
</dbReference>
<sequence>MALTDFPDDRAADGAGRLQLRDITAEARRLAAWDGHERIVLGTDTGRGLRAIVAIHDSRLGPALGGTRVWPHPTLEAALTDALRLSRGMTYKAAIAGVPFGGGKAVIMADPARGKTPAMLDAYAEMLAQLQDSYVTAEDVGLTLADADYLKARTPNVVGTTAGGSGNPSPVTAHGVFLGLCAAVRHRLQRGDLSGLRVAVQGLGAVGGALCERLHAAGAELVVADIDPARTRAVATRLGARAADPQTVLSAAVDVAAPCALGAVLSRATIPALRAKVVAGAANNQLAERDDAAALRERGILYAPDFVLNAGGLINVAAELAPGGCDRAAVLERLATIPQVLSEIFRRAERTGRPTNRIAHAMAEERLRAAAPRTARRGA</sequence>
<name>A0A6L5YZI8_9RHOB</name>
<dbReference type="PRINTS" id="PR00082">
    <property type="entry name" value="GLFDHDRGNASE"/>
</dbReference>
<evidence type="ECO:0000256" key="4">
    <source>
        <dbReference type="PIRSR" id="PIRSR000188-1"/>
    </source>
</evidence>
<comment type="similarity">
    <text evidence="1 6">Belongs to the Glu/Leu/Phe/Val dehydrogenases family.</text>
</comment>
<evidence type="ECO:0000256" key="2">
    <source>
        <dbReference type="ARBA" id="ARBA00023002"/>
    </source>
</evidence>
<organism evidence="8 9">
    <name type="scientific">Halovulum marinum</name>
    <dbReference type="NCBI Taxonomy" id="2662447"/>
    <lineage>
        <taxon>Bacteria</taxon>
        <taxon>Pseudomonadati</taxon>
        <taxon>Pseudomonadota</taxon>
        <taxon>Alphaproteobacteria</taxon>
        <taxon>Rhodobacterales</taxon>
        <taxon>Paracoccaceae</taxon>
        <taxon>Halovulum</taxon>
    </lineage>
</organism>
<dbReference type="PIRSF" id="PIRSF000188">
    <property type="entry name" value="Phe_leu_dh"/>
    <property type="match status" value="1"/>
</dbReference>
<evidence type="ECO:0000256" key="5">
    <source>
        <dbReference type="PIRSR" id="PIRSR000188-2"/>
    </source>
</evidence>
<dbReference type="SMART" id="SM00839">
    <property type="entry name" value="ELFV_dehydrog"/>
    <property type="match status" value="1"/>
</dbReference>
<dbReference type="PANTHER" id="PTHR42722:SF1">
    <property type="entry name" value="VALINE DEHYDROGENASE"/>
    <property type="match status" value="1"/>
</dbReference>
<evidence type="ECO:0000313" key="9">
    <source>
        <dbReference type="Proteomes" id="UP000474957"/>
    </source>
</evidence>
<gene>
    <name evidence="8" type="ORF">GE300_06535</name>
</gene>
<protein>
    <submittedName>
        <fullName evidence="8">Amino acid dehydrogenase</fullName>
    </submittedName>
</protein>
<evidence type="ECO:0000256" key="3">
    <source>
        <dbReference type="ARBA" id="ARBA00023027"/>
    </source>
</evidence>
<dbReference type="RefSeq" id="WP_154445756.1">
    <property type="nucleotide sequence ID" value="NZ_WIND01000003.1"/>
</dbReference>
<feature type="active site" description="Proton donor/acceptor" evidence="4">
    <location>
        <position position="104"/>
    </location>
</feature>
<keyword evidence="9" id="KW-1185">Reference proteome</keyword>
<dbReference type="InterPro" id="IPR036291">
    <property type="entry name" value="NAD(P)-bd_dom_sf"/>
</dbReference>
<dbReference type="GO" id="GO:0016639">
    <property type="term" value="F:oxidoreductase activity, acting on the CH-NH2 group of donors, NAD or NADP as acceptor"/>
    <property type="evidence" value="ECO:0007669"/>
    <property type="project" value="InterPro"/>
</dbReference>
<dbReference type="GO" id="GO:0006520">
    <property type="term" value="P:amino acid metabolic process"/>
    <property type="evidence" value="ECO:0007669"/>
    <property type="project" value="InterPro"/>
</dbReference>
<evidence type="ECO:0000256" key="1">
    <source>
        <dbReference type="ARBA" id="ARBA00006382"/>
    </source>
</evidence>
<dbReference type="Proteomes" id="UP000474957">
    <property type="component" value="Unassembled WGS sequence"/>
</dbReference>
<dbReference type="InterPro" id="IPR016211">
    <property type="entry name" value="Glu/Phe/Leu/Val/Trp_DH_bac/arc"/>
</dbReference>
<proteinExistence type="inferred from homology"/>
<dbReference type="Gene3D" id="3.40.50.10860">
    <property type="entry name" value="Leucine Dehydrogenase, chain A, domain 1"/>
    <property type="match status" value="1"/>
</dbReference>
<keyword evidence="3 5" id="KW-0520">NAD</keyword>
<comment type="caution">
    <text evidence="8">The sequence shown here is derived from an EMBL/GenBank/DDBJ whole genome shotgun (WGS) entry which is preliminary data.</text>
</comment>